<feature type="domain" description="Large ribosomal subunit protein bL25 beta" evidence="8">
    <location>
        <begin position="102"/>
        <end position="188"/>
    </location>
</feature>
<keyword evidence="2 5" id="KW-0694">RNA-binding</keyword>
<comment type="caution">
    <text evidence="9">The sequence shown here is derived from an EMBL/GenBank/DDBJ whole genome shotgun (WGS) entry which is preliminary data.</text>
</comment>
<reference evidence="9 10" key="1">
    <citation type="submission" date="2018-07" db="EMBL/GenBank/DDBJ databases">
        <title>Genomic Encyclopedia of Type Strains, Phase IV (KMG-IV): sequencing the most valuable type-strain genomes for metagenomic binning, comparative biology and taxonomic classification.</title>
        <authorList>
            <person name="Goeker M."/>
        </authorList>
    </citation>
    <scope>NUCLEOTIDE SEQUENCE [LARGE SCALE GENOMIC DNA]</scope>
    <source>
        <strain evidence="9 10">DSM 26407</strain>
    </source>
</reference>
<dbReference type="GO" id="GO:0022625">
    <property type="term" value="C:cytosolic large ribosomal subunit"/>
    <property type="evidence" value="ECO:0007669"/>
    <property type="project" value="TreeGrafter"/>
</dbReference>
<evidence type="ECO:0000259" key="7">
    <source>
        <dbReference type="Pfam" id="PF01386"/>
    </source>
</evidence>
<dbReference type="PANTHER" id="PTHR33284:SF1">
    <property type="entry name" value="RIBOSOMAL PROTEIN L25_GLN-TRNA SYNTHETASE, ANTI-CODON-BINDING DOMAIN-CONTAINING PROTEIN"/>
    <property type="match status" value="1"/>
</dbReference>
<dbReference type="NCBIfam" id="NF004612">
    <property type="entry name" value="PRK05943.1"/>
    <property type="match status" value="1"/>
</dbReference>
<dbReference type="SUPFAM" id="SSF50715">
    <property type="entry name" value="Ribosomal protein L25-like"/>
    <property type="match status" value="1"/>
</dbReference>
<dbReference type="OrthoDB" id="9806411at2"/>
<evidence type="ECO:0000256" key="3">
    <source>
        <dbReference type="ARBA" id="ARBA00022980"/>
    </source>
</evidence>
<keyword evidence="3 5" id="KW-0689">Ribosomal protein</keyword>
<dbReference type="Proteomes" id="UP000252707">
    <property type="component" value="Unassembled WGS sequence"/>
</dbReference>
<accession>A0A369CLA4</accession>
<organism evidence="9 10">
    <name type="scientific">Thioalbus denitrificans</name>
    <dbReference type="NCBI Taxonomy" id="547122"/>
    <lineage>
        <taxon>Bacteria</taxon>
        <taxon>Pseudomonadati</taxon>
        <taxon>Pseudomonadota</taxon>
        <taxon>Gammaproteobacteria</taxon>
        <taxon>Chromatiales</taxon>
        <taxon>Ectothiorhodospiraceae</taxon>
        <taxon>Thioalbus</taxon>
    </lineage>
</organism>
<comment type="subunit">
    <text evidence="5">Part of the 50S ribosomal subunit; part of the 5S rRNA/L5/L18/L25 subcomplex. Contacts the 5S rRNA. Binds to the 5S rRNA independently of L5 and L18.</text>
</comment>
<evidence type="ECO:0000256" key="2">
    <source>
        <dbReference type="ARBA" id="ARBA00022884"/>
    </source>
</evidence>
<dbReference type="PANTHER" id="PTHR33284">
    <property type="entry name" value="RIBOSOMAL PROTEIN L25/GLN-TRNA SYNTHETASE, ANTI-CODON-BINDING DOMAIN-CONTAINING PROTEIN"/>
    <property type="match status" value="1"/>
</dbReference>
<feature type="compositionally biased region" description="Acidic residues" evidence="6">
    <location>
        <begin position="194"/>
        <end position="210"/>
    </location>
</feature>
<dbReference type="InterPro" id="IPR029751">
    <property type="entry name" value="Ribosomal_L25_dom"/>
</dbReference>
<dbReference type="RefSeq" id="WP_114278074.1">
    <property type="nucleotide sequence ID" value="NZ_QPJY01000001.1"/>
</dbReference>
<keyword evidence="4 5" id="KW-0687">Ribonucleoprotein</keyword>
<dbReference type="InterPro" id="IPR011035">
    <property type="entry name" value="Ribosomal_bL25/Gln-tRNA_synth"/>
</dbReference>
<evidence type="ECO:0000256" key="4">
    <source>
        <dbReference type="ARBA" id="ARBA00023274"/>
    </source>
</evidence>
<evidence type="ECO:0000313" key="9">
    <source>
        <dbReference type="EMBL" id="RCX33207.1"/>
    </source>
</evidence>
<keyword evidence="1 5" id="KW-0699">rRNA-binding</keyword>
<dbReference type="HAMAP" id="MF_01334">
    <property type="entry name" value="Ribosomal_bL25_CTC"/>
    <property type="match status" value="1"/>
</dbReference>
<dbReference type="Pfam" id="PF14693">
    <property type="entry name" value="Ribosomal_TL5_C"/>
    <property type="match status" value="1"/>
</dbReference>
<dbReference type="InterPro" id="IPR020057">
    <property type="entry name" value="Ribosomal_bL25_b-dom"/>
</dbReference>
<evidence type="ECO:0000256" key="6">
    <source>
        <dbReference type="SAM" id="MobiDB-lite"/>
    </source>
</evidence>
<dbReference type="InterPro" id="IPR001021">
    <property type="entry name" value="Ribosomal_bL25_long"/>
</dbReference>
<dbReference type="InterPro" id="IPR037121">
    <property type="entry name" value="Ribosomal_bL25_C"/>
</dbReference>
<dbReference type="HAMAP" id="MF_01336">
    <property type="entry name" value="Ribosomal_bL25"/>
    <property type="match status" value="1"/>
</dbReference>
<dbReference type="GO" id="GO:0003735">
    <property type="term" value="F:structural constituent of ribosome"/>
    <property type="evidence" value="ECO:0007669"/>
    <property type="project" value="InterPro"/>
</dbReference>
<feature type="domain" description="Large ribosomal subunit protein bL25 L25" evidence="7">
    <location>
        <begin position="7"/>
        <end position="94"/>
    </location>
</feature>
<dbReference type="Pfam" id="PF01386">
    <property type="entry name" value="Ribosomal_L25p"/>
    <property type="match status" value="1"/>
</dbReference>
<dbReference type="GO" id="GO:0006412">
    <property type="term" value="P:translation"/>
    <property type="evidence" value="ECO:0007669"/>
    <property type="project" value="UniProtKB-UniRule"/>
</dbReference>
<dbReference type="NCBIfam" id="NF004130">
    <property type="entry name" value="PRK05618.1-5"/>
    <property type="match status" value="1"/>
</dbReference>
<evidence type="ECO:0000256" key="5">
    <source>
        <dbReference type="HAMAP-Rule" id="MF_01334"/>
    </source>
</evidence>
<dbReference type="CDD" id="cd00495">
    <property type="entry name" value="Ribosomal_L25_TL5_CTC"/>
    <property type="match status" value="1"/>
</dbReference>
<keyword evidence="10" id="KW-1185">Reference proteome</keyword>
<dbReference type="EMBL" id="QPJY01000001">
    <property type="protein sequence ID" value="RCX33207.1"/>
    <property type="molecule type" value="Genomic_DNA"/>
</dbReference>
<evidence type="ECO:0000256" key="1">
    <source>
        <dbReference type="ARBA" id="ARBA00022730"/>
    </source>
</evidence>
<feature type="region of interest" description="Disordered" evidence="6">
    <location>
        <begin position="186"/>
        <end position="210"/>
    </location>
</feature>
<dbReference type="Gene3D" id="2.40.240.10">
    <property type="entry name" value="Ribosomal Protein L25, Chain P"/>
    <property type="match status" value="1"/>
</dbReference>
<comment type="function">
    <text evidence="5">This is one of the proteins that binds to the 5S RNA in the ribosome where it forms part of the central protuberance.</text>
</comment>
<proteinExistence type="inferred from homology"/>
<gene>
    <name evidence="5" type="primary">rplY</name>
    <name evidence="5" type="synonym">ctc</name>
    <name evidence="9" type="ORF">DFQ59_101507</name>
</gene>
<protein>
    <recommendedName>
        <fullName evidence="5">Large ribosomal subunit protein bL25</fullName>
    </recommendedName>
    <alternativeName>
        <fullName evidence="5">General stress protein CTC</fullName>
    </alternativeName>
</protein>
<dbReference type="InterPro" id="IPR020930">
    <property type="entry name" value="Ribosomal_uL5_bac-type"/>
</dbReference>
<dbReference type="GO" id="GO:0008097">
    <property type="term" value="F:5S rRNA binding"/>
    <property type="evidence" value="ECO:0007669"/>
    <property type="project" value="InterPro"/>
</dbReference>
<sequence length="210" mass="22699">MSIKFNIDAEPRQDVGKGASRRLRRAGKIPAIVYGGHQDPEMITLVQSEFVKSLANEAVYSSILDLNVGGRKQQVILKALQRHPIKPIIEHADFQRVSASEKLTIHVPLHFLNEETCVGVKQGGGRISHQLIEVEVSCLPADMPEFIEVDLAALNLGEALHLSDLKLPQGVEILALSHGNDMSVVSVQGKGGGAEEEEEGEAEGEAEAEA</sequence>
<dbReference type="InterPro" id="IPR020055">
    <property type="entry name" value="Ribosomal_bL25_short"/>
</dbReference>
<name>A0A369CLA4_9GAMM</name>
<evidence type="ECO:0000313" key="10">
    <source>
        <dbReference type="Proteomes" id="UP000252707"/>
    </source>
</evidence>
<dbReference type="InterPro" id="IPR020056">
    <property type="entry name" value="Rbsml_bL25/Gln-tRNA_synth_N"/>
</dbReference>
<evidence type="ECO:0000259" key="8">
    <source>
        <dbReference type="Pfam" id="PF14693"/>
    </source>
</evidence>
<comment type="similarity">
    <text evidence="5">Belongs to the bacterial ribosomal protein bL25 family. CTC subfamily.</text>
</comment>
<dbReference type="NCBIfam" id="NF004128">
    <property type="entry name" value="PRK05618.1-2"/>
    <property type="match status" value="1"/>
</dbReference>
<dbReference type="Gene3D" id="2.170.120.20">
    <property type="entry name" value="Ribosomal protein L25, beta domain"/>
    <property type="match status" value="1"/>
</dbReference>
<dbReference type="NCBIfam" id="TIGR00731">
    <property type="entry name" value="bL25_bact_ctc"/>
    <property type="match status" value="1"/>
</dbReference>
<dbReference type="AlphaFoldDB" id="A0A369CLA4"/>